<keyword evidence="1" id="KW-0472">Membrane</keyword>
<evidence type="ECO:0000256" key="1">
    <source>
        <dbReference type="SAM" id="Phobius"/>
    </source>
</evidence>
<dbReference type="InterPro" id="IPR012902">
    <property type="entry name" value="N_methyl_site"/>
</dbReference>
<dbReference type="InterPro" id="IPR045584">
    <property type="entry name" value="Pilin-like"/>
</dbReference>
<dbReference type="PROSITE" id="PS00409">
    <property type="entry name" value="PROKAR_NTER_METHYL"/>
    <property type="match status" value="1"/>
</dbReference>
<dbReference type="EMBL" id="BJXK01000001">
    <property type="protein sequence ID" value="GEM78106.1"/>
    <property type="molecule type" value="Genomic_DNA"/>
</dbReference>
<dbReference type="Proteomes" id="UP000321113">
    <property type="component" value="Unassembled WGS sequence"/>
</dbReference>
<sequence length="175" mass="19271">MKSLSFRHKGFTLIELVIVLVLLAILGVIASVKYSDYRVDTKIASLREAAAAMTSAIEIVHTKAVLAGTDQGESKITLNGVNVLLFEGYPTIDSKVSFPDLNNQVQAWLDIDSVDRDTANKNRNAAPLFTDKRSALKEINIFFSHDYDQKSGTFGCQVQYRNSAPPTITVLTDEC</sequence>
<comment type="caution">
    <text evidence="2">The sequence shown here is derived from an EMBL/GenBank/DDBJ whole genome shotgun (WGS) entry which is preliminary data.</text>
</comment>
<dbReference type="RefSeq" id="WP_119008731.1">
    <property type="nucleotide sequence ID" value="NZ_BJXK01000001.1"/>
</dbReference>
<feature type="transmembrane region" description="Helical" evidence="1">
    <location>
        <begin position="12"/>
        <end position="32"/>
    </location>
</feature>
<evidence type="ECO:0000313" key="2">
    <source>
        <dbReference type="EMBL" id="GEM78106.1"/>
    </source>
</evidence>
<accession>A0A511QMA2</accession>
<organism evidence="2 3">
    <name type="scientific">Vibrio superstes NBRC 103154</name>
    <dbReference type="NCBI Taxonomy" id="1219062"/>
    <lineage>
        <taxon>Bacteria</taxon>
        <taxon>Pseudomonadati</taxon>
        <taxon>Pseudomonadota</taxon>
        <taxon>Gammaproteobacteria</taxon>
        <taxon>Vibrionales</taxon>
        <taxon>Vibrionaceae</taxon>
        <taxon>Vibrio</taxon>
    </lineage>
</organism>
<keyword evidence="1" id="KW-0812">Transmembrane</keyword>
<evidence type="ECO:0000313" key="3">
    <source>
        <dbReference type="Proteomes" id="UP000321113"/>
    </source>
</evidence>
<dbReference type="Gene3D" id="3.30.700.10">
    <property type="entry name" value="Glycoprotein, Type 4 Pilin"/>
    <property type="match status" value="1"/>
</dbReference>
<dbReference type="OrthoDB" id="6265993at2"/>
<dbReference type="Pfam" id="PF07963">
    <property type="entry name" value="N_methyl"/>
    <property type="match status" value="1"/>
</dbReference>
<proteinExistence type="predicted"/>
<dbReference type="SUPFAM" id="SSF54523">
    <property type="entry name" value="Pili subunits"/>
    <property type="match status" value="1"/>
</dbReference>
<dbReference type="NCBIfam" id="TIGR02532">
    <property type="entry name" value="IV_pilin_GFxxxE"/>
    <property type="match status" value="1"/>
</dbReference>
<keyword evidence="3" id="KW-1185">Reference proteome</keyword>
<gene>
    <name evidence="2" type="ORF">VSU01S_03510</name>
</gene>
<keyword evidence="1" id="KW-1133">Transmembrane helix</keyword>
<reference evidence="2 3" key="1">
    <citation type="submission" date="2019-07" db="EMBL/GenBank/DDBJ databases">
        <title>Whole genome shotgun sequence of Vibrio superstes NBRC 103154.</title>
        <authorList>
            <person name="Hosoyama A."/>
            <person name="Uohara A."/>
            <person name="Ohji S."/>
            <person name="Ichikawa N."/>
        </authorList>
    </citation>
    <scope>NUCLEOTIDE SEQUENCE [LARGE SCALE GENOMIC DNA]</scope>
    <source>
        <strain evidence="2 3">NBRC 103154</strain>
    </source>
</reference>
<dbReference type="AlphaFoldDB" id="A0A511QMA2"/>
<evidence type="ECO:0008006" key="4">
    <source>
        <dbReference type="Google" id="ProtNLM"/>
    </source>
</evidence>
<name>A0A511QMA2_9VIBR</name>
<protein>
    <recommendedName>
        <fullName evidence="4">Type IV pilin</fullName>
    </recommendedName>
</protein>